<sequence length="284" mass="33234">MNNLKNMDNLSQKEEIFLNLYTKHKHNETSDSIKKSHGHLINDKMNFESVQELASNYMHIFGRTNGKEMFDFIQKNKVTFSDNKFKSIFSAIFNKDIEVNIDFQKIKENVFDDFDLVTKQAAIFLKEVGCNESQVKVFLSNSDKFKTIAETLVHDYFIHTRQALNPEKLEGKHLVTILNEMGNDYDNVKVVFRDAKRKDDWRYEHGLLIMPSKALVMHHHMSIDLINNLGGGYEISAIVKDKKFFDKITKDHMSYIPYDRLVGMMKKELQELEEPAKKKIKQTV</sequence>
<accession>A0A3M3JRL5</accession>
<evidence type="ECO:0000313" key="2">
    <source>
        <dbReference type="Proteomes" id="UP000271468"/>
    </source>
</evidence>
<comment type="caution">
    <text evidence="1">The sequence shown here is derived from an EMBL/GenBank/DDBJ whole genome shotgun (WGS) entry which is preliminary data.</text>
</comment>
<dbReference type="EMBL" id="RBOV01000102">
    <property type="protein sequence ID" value="RMN13419.1"/>
    <property type="molecule type" value="Genomic_DNA"/>
</dbReference>
<dbReference type="AlphaFoldDB" id="A0A3M3JRL5"/>
<reference evidence="1 2" key="1">
    <citation type="submission" date="2018-08" db="EMBL/GenBank/DDBJ databases">
        <title>Recombination of ecologically and evolutionarily significant loci maintains genetic cohesion in the Pseudomonas syringae species complex.</title>
        <authorList>
            <person name="Dillon M."/>
            <person name="Thakur S."/>
            <person name="Almeida R.N.D."/>
            <person name="Weir B.S."/>
            <person name="Guttman D.S."/>
        </authorList>
    </citation>
    <scope>NUCLEOTIDE SEQUENCE [LARGE SCALE GENOMIC DNA]</scope>
    <source>
        <strain evidence="1 2">ICMP 12341</strain>
    </source>
</reference>
<organism evidence="1 2">
    <name type="scientific">Pseudomonas syringae pv. coriandricola</name>
    <dbReference type="NCBI Taxonomy" id="264453"/>
    <lineage>
        <taxon>Bacteria</taxon>
        <taxon>Pseudomonadati</taxon>
        <taxon>Pseudomonadota</taxon>
        <taxon>Gammaproteobacteria</taxon>
        <taxon>Pseudomonadales</taxon>
        <taxon>Pseudomonadaceae</taxon>
        <taxon>Pseudomonas</taxon>
    </lineage>
</organism>
<name>A0A3M3JRL5_9PSED</name>
<gene>
    <name evidence="1" type="ORF">ALQ65_03659</name>
</gene>
<evidence type="ECO:0000313" key="1">
    <source>
        <dbReference type="EMBL" id="RMN13419.1"/>
    </source>
</evidence>
<protein>
    <submittedName>
        <fullName evidence="1">Uncharacterized protein</fullName>
    </submittedName>
</protein>
<dbReference type="Proteomes" id="UP000271468">
    <property type="component" value="Unassembled WGS sequence"/>
</dbReference>
<proteinExistence type="predicted"/>